<proteinExistence type="predicted"/>
<feature type="disulfide bond" evidence="1">
    <location>
        <begin position="76"/>
        <end position="85"/>
    </location>
</feature>
<dbReference type="EMBL" id="KN591292">
    <property type="protein sequence ID" value="KHJ81310.1"/>
    <property type="molecule type" value="Genomic_DNA"/>
</dbReference>
<dbReference type="OrthoDB" id="5852179at2759"/>
<accession>A0A0B1SDL9</accession>
<keyword evidence="4" id="KW-1185">Reference proteome</keyword>
<keyword evidence="1" id="KW-0245">EGF-like domain</keyword>
<dbReference type="Proteomes" id="UP000053660">
    <property type="component" value="Unassembled WGS sequence"/>
</dbReference>
<comment type="caution">
    <text evidence="1">Lacks conserved residue(s) required for the propagation of feature annotation.</text>
</comment>
<evidence type="ECO:0000313" key="3">
    <source>
        <dbReference type="EMBL" id="KHJ81310.1"/>
    </source>
</evidence>
<dbReference type="Gene3D" id="2.10.25.10">
    <property type="entry name" value="Laminin"/>
    <property type="match status" value="1"/>
</dbReference>
<evidence type="ECO:0000313" key="4">
    <source>
        <dbReference type="Proteomes" id="UP000053660"/>
    </source>
</evidence>
<dbReference type="PROSITE" id="PS01186">
    <property type="entry name" value="EGF_2"/>
    <property type="match status" value="1"/>
</dbReference>
<dbReference type="CDD" id="cd00054">
    <property type="entry name" value="EGF_CA"/>
    <property type="match status" value="1"/>
</dbReference>
<reference evidence="3 4" key="1">
    <citation type="submission" date="2014-03" db="EMBL/GenBank/DDBJ databases">
        <title>Draft genome of the hookworm Oesophagostomum dentatum.</title>
        <authorList>
            <person name="Mitreva M."/>
        </authorList>
    </citation>
    <scope>NUCLEOTIDE SEQUENCE [LARGE SCALE GENOMIC DNA]</scope>
    <source>
        <strain evidence="3 4">OD-Hann</strain>
    </source>
</reference>
<sequence length="89" mass="9859">MERHVQRKCNKANPRMNAIALQDLVDQNVIKVGVLDFFLNDTLEKPDFAGPCDVNPCLHNGTCRTTAGFSSYFCDCKEGYGGKNCDIGE</sequence>
<name>A0A0B1SDL9_OESDE</name>
<dbReference type="PROSITE" id="PS00022">
    <property type="entry name" value="EGF_1"/>
    <property type="match status" value="1"/>
</dbReference>
<dbReference type="SMART" id="SM00181">
    <property type="entry name" value="EGF"/>
    <property type="match status" value="1"/>
</dbReference>
<dbReference type="Pfam" id="PF00008">
    <property type="entry name" value="EGF"/>
    <property type="match status" value="1"/>
</dbReference>
<dbReference type="PROSITE" id="PS50026">
    <property type="entry name" value="EGF_3"/>
    <property type="match status" value="1"/>
</dbReference>
<evidence type="ECO:0000256" key="1">
    <source>
        <dbReference type="PROSITE-ProRule" id="PRU00076"/>
    </source>
</evidence>
<evidence type="ECO:0000259" key="2">
    <source>
        <dbReference type="PROSITE" id="PS50026"/>
    </source>
</evidence>
<gene>
    <name evidence="3" type="ORF">OESDEN_19004</name>
</gene>
<dbReference type="SUPFAM" id="SSF57196">
    <property type="entry name" value="EGF/Laminin"/>
    <property type="match status" value="1"/>
</dbReference>
<protein>
    <submittedName>
        <fullName evidence="3">EGF-like domain protein</fullName>
    </submittedName>
</protein>
<keyword evidence="1" id="KW-1015">Disulfide bond</keyword>
<dbReference type="InterPro" id="IPR000742">
    <property type="entry name" value="EGF"/>
</dbReference>
<dbReference type="AlphaFoldDB" id="A0A0B1SDL9"/>
<feature type="domain" description="EGF-like" evidence="2">
    <location>
        <begin position="48"/>
        <end position="86"/>
    </location>
</feature>
<organism evidence="3 4">
    <name type="scientific">Oesophagostomum dentatum</name>
    <name type="common">Nodular worm</name>
    <dbReference type="NCBI Taxonomy" id="61180"/>
    <lineage>
        <taxon>Eukaryota</taxon>
        <taxon>Metazoa</taxon>
        <taxon>Ecdysozoa</taxon>
        <taxon>Nematoda</taxon>
        <taxon>Chromadorea</taxon>
        <taxon>Rhabditida</taxon>
        <taxon>Rhabditina</taxon>
        <taxon>Rhabditomorpha</taxon>
        <taxon>Strongyloidea</taxon>
        <taxon>Strongylidae</taxon>
        <taxon>Oesophagostomum</taxon>
    </lineage>
</organism>
<feature type="disulfide bond" evidence="1">
    <location>
        <begin position="57"/>
        <end position="74"/>
    </location>
</feature>